<dbReference type="EMBL" id="CM037627">
    <property type="protein sequence ID" value="KAH7989942.1"/>
    <property type="molecule type" value="Genomic_DNA"/>
</dbReference>
<proteinExistence type="predicted"/>
<protein>
    <submittedName>
        <fullName evidence="1">Uncharacterized protein</fullName>
    </submittedName>
</protein>
<gene>
    <name evidence="1" type="ORF">K3G42_016410</name>
</gene>
<reference evidence="1" key="1">
    <citation type="submission" date="2021-08" db="EMBL/GenBank/DDBJ databases">
        <title>The first chromosome-level gecko genome reveals the dynamic sex chromosomes of Neotropical dwarf geckos (Sphaerodactylidae: Sphaerodactylus).</title>
        <authorList>
            <person name="Pinto B.J."/>
            <person name="Keating S.E."/>
            <person name="Gamble T."/>
        </authorList>
    </citation>
    <scope>NUCLEOTIDE SEQUENCE</scope>
    <source>
        <strain evidence="1">TG3544</strain>
    </source>
</reference>
<dbReference type="Proteomes" id="UP000827872">
    <property type="component" value="Linkage Group LG14"/>
</dbReference>
<name>A0ACB8EC89_9SAUR</name>
<organism evidence="1 2">
    <name type="scientific">Sphaerodactylus townsendi</name>
    <dbReference type="NCBI Taxonomy" id="933632"/>
    <lineage>
        <taxon>Eukaryota</taxon>
        <taxon>Metazoa</taxon>
        <taxon>Chordata</taxon>
        <taxon>Craniata</taxon>
        <taxon>Vertebrata</taxon>
        <taxon>Euteleostomi</taxon>
        <taxon>Lepidosauria</taxon>
        <taxon>Squamata</taxon>
        <taxon>Bifurcata</taxon>
        <taxon>Gekkota</taxon>
        <taxon>Sphaerodactylidae</taxon>
        <taxon>Sphaerodactylus</taxon>
    </lineage>
</organism>
<evidence type="ECO:0000313" key="1">
    <source>
        <dbReference type="EMBL" id="KAH7989942.1"/>
    </source>
</evidence>
<keyword evidence="2" id="KW-1185">Reference proteome</keyword>
<comment type="caution">
    <text evidence="1">The sequence shown here is derived from an EMBL/GenBank/DDBJ whole genome shotgun (WGS) entry which is preliminary data.</text>
</comment>
<sequence>MPVSAEGQQAQAARAADSACPQERPAHSTTLTLEPAQASGGSSGKGTLKGRQDKCVVVVGELRRRSASGTGLAFIMFTEAVVQMPGSQVWAVLFFIMLFSLGLSSMFGNVESIMTPLLELPLVTKYVSKEALSGLICLACFLTALCFTLRSGSYWLEAFDRYAGSIPLLVIAFFEVVAVAYVYGIER</sequence>
<accession>A0ACB8EC89</accession>
<evidence type="ECO:0000313" key="2">
    <source>
        <dbReference type="Proteomes" id="UP000827872"/>
    </source>
</evidence>